<dbReference type="SUPFAM" id="SSF55729">
    <property type="entry name" value="Acyl-CoA N-acyltransferases (Nat)"/>
    <property type="match status" value="1"/>
</dbReference>
<gene>
    <name evidence="2" type="ORF">HG543_46865</name>
</gene>
<dbReference type="PROSITE" id="PS51186">
    <property type="entry name" value="GNAT"/>
    <property type="match status" value="1"/>
</dbReference>
<dbReference type="EMBL" id="JABBJJ010000410">
    <property type="protein sequence ID" value="NMO22330.1"/>
    <property type="molecule type" value="Genomic_DNA"/>
</dbReference>
<dbReference type="InterPro" id="IPR016181">
    <property type="entry name" value="Acyl_CoA_acyltransferase"/>
</dbReference>
<sequence length="196" mass="21969">MLAHKPVLRGERVVLRPFRPEDVPALWRMLHEPECMRLTGSRTTFPREAVEAWYAGRNEAPDRLDLAIADAATDACLGEVVLNEYAPHDRACNFRISLAGPELFGRGLGTEATRLMLGHAFETVGLHRVGLEVYDFNPRARRAYEKAGFVTEGVRRQVLLWEGTWYDSVVMSVLAPEWAALNGRPLAAASRPGPRY</sequence>
<dbReference type="Pfam" id="PF13302">
    <property type="entry name" value="Acetyltransf_3"/>
    <property type="match status" value="1"/>
</dbReference>
<proteinExistence type="predicted"/>
<dbReference type="GO" id="GO:0016747">
    <property type="term" value="F:acyltransferase activity, transferring groups other than amino-acyl groups"/>
    <property type="evidence" value="ECO:0007669"/>
    <property type="project" value="InterPro"/>
</dbReference>
<evidence type="ECO:0000313" key="2">
    <source>
        <dbReference type="EMBL" id="NMO22330.1"/>
    </source>
</evidence>
<organism evidence="2 3">
    <name type="scientific">Pyxidicoccus fallax</name>
    <dbReference type="NCBI Taxonomy" id="394095"/>
    <lineage>
        <taxon>Bacteria</taxon>
        <taxon>Pseudomonadati</taxon>
        <taxon>Myxococcota</taxon>
        <taxon>Myxococcia</taxon>
        <taxon>Myxococcales</taxon>
        <taxon>Cystobacterineae</taxon>
        <taxon>Myxococcaceae</taxon>
        <taxon>Pyxidicoccus</taxon>
    </lineage>
</organism>
<protein>
    <submittedName>
        <fullName evidence="2">GNAT family N-acetyltransferase</fullName>
    </submittedName>
</protein>
<dbReference type="Proteomes" id="UP000518300">
    <property type="component" value="Unassembled WGS sequence"/>
</dbReference>
<keyword evidence="3" id="KW-1185">Reference proteome</keyword>
<evidence type="ECO:0000259" key="1">
    <source>
        <dbReference type="PROSITE" id="PS51186"/>
    </source>
</evidence>
<dbReference type="PANTHER" id="PTHR43610:SF1">
    <property type="entry name" value="N-ACETYLTRANSFERASE DOMAIN-CONTAINING PROTEIN"/>
    <property type="match status" value="1"/>
</dbReference>
<dbReference type="AlphaFoldDB" id="A0A848LXK3"/>
<evidence type="ECO:0000313" key="3">
    <source>
        <dbReference type="Proteomes" id="UP000518300"/>
    </source>
</evidence>
<reference evidence="2 3" key="1">
    <citation type="submission" date="2020-04" db="EMBL/GenBank/DDBJ databases">
        <title>Draft genome of Pyxidicoccus fallax type strain.</title>
        <authorList>
            <person name="Whitworth D.E."/>
        </authorList>
    </citation>
    <scope>NUCLEOTIDE SEQUENCE [LARGE SCALE GENOMIC DNA]</scope>
    <source>
        <strain evidence="2 3">DSM 14698</strain>
    </source>
</reference>
<dbReference type="RefSeq" id="WP_169351478.1">
    <property type="nucleotide sequence ID" value="NZ_JABBJJ010000410.1"/>
</dbReference>
<accession>A0A848LXK3</accession>
<dbReference type="InterPro" id="IPR000182">
    <property type="entry name" value="GNAT_dom"/>
</dbReference>
<dbReference type="PANTHER" id="PTHR43610">
    <property type="entry name" value="BLL6696 PROTEIN"/>
    <property type="match status" value="1"/>
</dbReference>
<feature type="domain" description="N-acetyltransferase" evidence="1">
    <location>
        <begin position="13"/>
        <end position="176"/>
    </location>
</feature>
<comment type="caution">
    <text evidence="2">The sequence shown here is derived from an EMBL/GenBank/DDBJ whole genome shotgun (WGS) entry which is preliminary data.</text>
</comment>
<name>A0A848LXK3_9BACT</name>
<dbReference type="Gene3D" id="3.40.630.30">
    <property type="match status" value="1"/>
</dbReference>
<keyword evidence="2" id="KW-0808">Transferase</keyword>